<dbReference type="Pfam" id="PF10704">
    <property type="entry name" value="DUF2508"/>
    <property type="match status" value="1"/>
</dbReference>
<evidence type="ECO:0000313" key="2">
    <source>
        <dbReference type="Proteomes" id="UP000286848"/>
    </source>
</evidence>
<dbReference type="RefSeq" id="WP_124977880.1">
    <property type="nucleotide sequence ID" value="NZ_BFFP01000038.1"/>
</dbReference>
<proteinExistence type="predicted"/>
<accession>A0A401IVE8</accession>
<dbReference type="Proteomes" id="UP000286848">
    <property type="component" value="Unassembled WGS sequence"/>
</dbReference>
<comment type="caution">
    <text evidence="1">The sequence shown here is derived from an EMBL/GenBank/DDBJ whole genome shotgun (WGS) entry which is preliminary data.</text>
</comment>
<organism evidence="1 2">
    <name type="scientific">Ligilactobacillus salitolerans</name>
    <dbReference type="NCBI Taxonomy" id="1808352"/>
    <lineage>
        <taxon>Bacteria</taxon>
        <taxon>Bacillati</taxon>
        <taxon>Bacillota</taxon>
        <taxon>Bacilli</taxon>
        <taxon>Lactobacillales</taxon>
        <taxon>Lactobacillaceae</taxon>
        <taxon>Ligilactobacillus</taxon>
    </lineage>
</organism>
<sequence>MFGKKKIQLKQEFDELLLKDIDQAFAAWNTAKHNQENIYEADEELAAKTKAAKAQYELLFREARLRRVKGHLQASIISR</sequence>
<evidence type="ECO:0000313" key="1">
    <source>
        <dbReference type="EMBL" id="GBG95514.1"/>
    </source>
</evidence>
<dbReference type="InterPro" id="IPR019644">
    <property type="entry name" value="DUF2508"/>
</dbReference>
<dbReference type="AlphaFoldDB" id="A0A401IVE8"/>
<dbReference type="OrthoDB" id="2167041at2"/>
<reference evidence="1 2" key="1">
    <citation type="journal article" date="2019" name="Int. J. Syst. Evol. Microbiol.">
        <title>Lactobacillus salitolerans sp. nov., a novel lactic acid bacterium isolated from spent mushroom substrates.</title>
        <authorList>
            <person name="Tohno M."/>
            <person name="Tanizawa Y."/>
            <person name="Kojima Y."/>
            <person name="Sakamoto M."/>
            <person name="Nakamura Y."/>
            <person name="Ohkuma M."/>
            <person name="Kobayashi H."/>
        </authorList>
    </citation>
    <scope>NUCLEOTIDE SEQUENCE [LARGE SCALE GENOMIC DNA]</scope>
    <source>
        <strain evidence="1 2">YK43</strain>
    </source>
</reference>
<protein>
    <recommendedName>
        <fullName evidence="3">DUF2508 domain-containing protein</fullName>
    </recommendedName>
</protein>
<name>A0A401IVE8_9LACO</name>
<dbReference type="EMBL" id="BFFP01000038">
    <property type="protein sequence ID" value="GBG95514.1"/>
    <property type="molecule type" value="Genomic_DNA"/>
</dbReference>
<keyword evidence="2" id="KW-1185">Reference proteome</keyword>
<gene>
    <name evidence="1" type="ORF">LFYK43_19730</name>
</gene>
<evidence type="ECO:0008006" key="3">
    <source>
        <dbReference type="Google" id="ProtNLM"/>
    </source>
</evidence>